<dbReference type="EMBL" id="BARU01013117">
    <property type="protein sequence ID" value="GAH33213.1"/>
    <property type="molecule type" value="Genomic_DNA"/>
</dbReference>
<keyword evidence="1" id="KW-0472">Membrane</keyword>
<organism evidence="2">
    <name type="scientific">marine sediment metagenome</name>
    <dbReference type="NCBI Taxonomy" id="412755"/>
    <lineage>
        <taxon>unclassified sequences</taxon>
        <taxon>metagenomes</taxon>
        <taxon>ecological metagenomes</taxon>
    </lineage>
</organism>
<comment type="caution">
    <text evidence="2">The sequence shown here is derived from an EMBL/GenBank/DDBJ whole genome shotgun (WGS) entry which is preliminary data.</text>
</comment>
<gene>
    <name evidence="2" type="ORF">S03H2_23863</name>
</gene>
<proteinExistence type="predicted"/>
<keyword evidence="1" id="KW-0812">Transmembrane</keyword>
<evidence type="ECO:0008006" key="3">
    <source>
        <dbReference type="Google" id="ProtNLM"/>
    </source>
</evidence>
<sequence>IEVTINEDTEVEEAVFHYRKDGKGTWKRLVLNLDGDRYSGKINKGDLEGADEIEYYIVASDTTGFVGSLGSETDTETMRSSGESPGPGAMMAVVAMVSFVILGGRRER</sequence>
<protein>
    <recommendedName>
        <fullName evidence="3">PGF-CTERM sorting domain-containing protein</fullName>
    </recommendedName>
</protein>
<accession>X1GJN2</accession>
<dbReference type="AlphaFoldDB" id="X1GJN2"/>
<reference evidence="2" key="1">
    <citation type="journal article" date="2014" name="Front. Microbiol.">
        <title>High frequency of phylogenetically diverse reductive dehalogenase-homologous genes in deep subseafloor sedimentary metagenomes.</title>
        <authorList>
            <person name="Kawai M."/>
            <person name="Futagami T."/>
            <person name="Toyoda A."/>
            <person name="Takaki Y."/>
            <person name="Nishi S."/>
            <person name="Hori S."/>
            <person name="Arai W."/>
            <person name="Tsubouchi T."/>
            <person name="Morono Y."/>
            <person name="Uchiyama I."/>
            <person name="Ito T."/>
            <person name="Fujiyama A."/>
            <person name="Inagaki F."/>
            <person name="Takami H."/>
        </authorList>
    </citation>
    <scope>NUCLEOTIDE SEQUENCE</scope>
    <source>
        <strain evidence="2">Expedition CK06-06</strain>
    </source>
</reference>
<evidence type="ECO:0000313" key="2">
    <source>
        <dbReference type="EMBL" id="GAH33213.1"/>
    </source>
</evidence>
<keyword evidence="1" id="KW-1133">Transmembrane helix</keyword>
<feature type="non-terminal residue" evidence="2">
    <location>
        <position position="1"/>
    </location>
</feature>
<name>X1GJN2_9ZZZZ</name>
<evidence type="ECO:0000256" key="1">
    <source>
        <dbReference type="SAM" id="Phobius"/>
    </source>
</evidence>
<feature type="transmembrane region" description="Helical" evidence="1">
    <location>
        <begin position="86"/>
        <end position="104"/>
    </location>
</feature>